<dbReference type="EMBL" id="BK014713">
    <property type="protein sequence ID" value="DAD69000.1"/>
    <property type="molecule type" value="Genomic_DNA"/>
</dbReference>
<evidence type="ECO:0000313" key="1">
    <source>
        <dbReference type="EMBL" id="DAD69000.1"/>
    </source>
</evidence>
<proteinExistence type="predicted"/>
<protein>
    <recommendedName>
        <fullName evidence="2">DUF1492 domain-containing protein</fullName>
    </recommendedName>
</protein>
<name>A0A8S5LGD3_9CAUD</name>
<sequence length="135" mass="15876">MTYEEKKEWLRQYERAKKKELHLTHELQEAEFDYGRMTQTLSSVPGGCSDGQALPRAVERVEKAKQALDAQVLFCDDLHAEIMAKLLSLEEPDDYEVLNLRYLHFKAWESIAAEMKLCLRQIYRRHHRAIDALNL</sequence>
<accession>A0A8S5LGD3</accession>
<evidence type="ECO:0008006" key="2">
    <source>
        <dbReference type="Google" id="ProtNLM"/>
    </source>
</evidence>
<reference evidence="1" key="1">
    <citation type="journal article" date="2021" name="Proc. Natl. Acad. Sci. U.S.A.">
        <title>A Catalog of Tens of Thousands of Viruses from Human Metagenomes Reveals Hidden Associations with Chronic Diseases.</title>
        <authorList>
            <person name="Tisza M.J."/>
            <person name="Buck C.B."/>
        </authorList>
    </citation>
    <scope>NUCLEOTIDE SEQUENCE</scope>
    <source>
        <strain evidence="1">CtDo63</strain>
    </source>
</reference>
<organism evidence="1">
    <name type="scientific">Siphoviridae sp. ctDo63</name>
    <dbReference type="NCBI Taxonomy" id="2823571"/>
    <lineage>
        <taxon>Viruses</taxon>
        <taxon>Duplodnaviria</taxon>
        <taxon>Heunggongvirae</taxon>
        <taxon>Uroviricota</taxon>
        <taxon>Caudoviricetes</taxon>
    </lineage>
</organism>